<evidence type="ECO:0000256" key="2">
    <source>
        <dbReference type="ARBA" id="ARBA00022722"/>
    </source>
</evidence>
<evidence type="ECO:0000256" key="4">
    <source>
        <dbReference type="ARBA" id="ARBA00022839"/>
    </source>
</evidence>
<name>F2U819_SALR5</name>
<dbReference type="SMART" id="SM00479">
    <property type="entry name" value="EXOIII"/>
    <property type="match status" value="1"/>
</dbReference>
<dbReference type="InParanoid" id="F2U819"/>
<feature type="domain" description="Exonuclease" evidence="6">
    <location>
        <begin position="62"/>
        <end position="236"/>
    </location>
</feature>
<dbReference type="PANTHER" id="PTHR11046">
    <property type="entry name" value="OLIGORIBONUCLEASE, MITOCHONDRIAL"/>
    <property type="match status" value="1"/>
</dbReference>
<accession>F2U819</accession>
<dbReference type="AlphaFoldDB" id="F2U819"/>
<organism evidence="8">
    <name type="scientific">Salpingoeca rosetta (strain ATCC 50818 / BSB-021)</name>
    <dbReference type="NCBI Taxonomy" id="946362"/>
    <lineage>
        <taxon>Eukaryota</taxon>
        <taxon>Choanoflagellata</taxon>
        <taxon>Craspedida</taxon>
        <taxon>Salpingoecidae</taxon>
        <taxon>Salpingoeca</taxon>
    </lineage>
</organism>
<dbReference type="KEGG" id="sre:PTSG_04656"/>
<dbReference type="Gene3D" id="3.30.420.10">
    <property type="entry name" value="Ribonuclease H-like superfamily/Ribonuclease H"/>
    <property type="match status" value="1"/>
</dbReference>
<evidence type="ECO:0000256" key="3">
    <source>
        <dbReference type="ARBA" id="ARBA00022801"/>
    </source>
</evidence>
<keyword evidence="3" id="KW-0378">Hydrolase</keyword>
<evidence type="ECO:0000259" key="6">
    <source>
        <dbReference type="SMART" id="SM00479"/>
    </source>
</evidence>
<comment type="similarity">
    <text evidence="1">Belongs to the oligoribonuclease family.</text>
</comment>
<feature type="coiled-coil region" evidence="5">
    <location>
        <begin position="35"/>
        <end position="63"/>
    </location>
</feature>
<evidence type="ECO:0000256" key="5">
    <source>
        <dbReference type="SAM" id="Coils"/>
    </source>
</evidence>
<dbReference type="NCBIfam" id="NF003765">
    <property type="entry name" value="PRK05359.1"/>
    <property type="match status" value="1"/>
</dbReference>
<dbReference type="InterPro" id="IPR013520">
    <property type="entry name" value="Ribonucl_H"/>
</dbReference>
<dbReference type="OMA" id="AFFHYRN"/>
<gene>
    <name evidence="7" type="ORF">PTSG_04656</name>
</gene>
<keyword evidence="8" id="KW-1185">Reference proteome</keyword>
<dbReference type="Pfam" id="PF00929">
    <property type="entry name" value="RNase_T"/>
    <property type="match status" value="1"/>
</dbReference>
<dbReference type="FunCoup" id="F2U819">
    <property type="interactions" value="1666"/>
</dbReference>
<dbReference type="eggNOG" id="KOG3242">
    <property type="taxonomic scope" value="Eukaryota"/>
</dbReference>
<dbReference type="GO" id="GO:0000175">
    <property type="term" value="F:3'-5'-RNA exonuclease activity"/>
    <property type="evidence" value="ECO:0007669"/>
    <property type="project" value="InterPro"/>
</dbReference>
<dbReference type="STRING" id="946362.F2U819"/>
<dbReference type="FunFam" id="3.30.420.10:FF:000003">
    <property type="entry name" value="Oligoribonuclease"/>
    <property type="match status" value="1"/>
</dbReference>
<dbReference type="InterPro" id="IPR022894">
    <property type="entry name" value="Oligoribonuclease"/>
</dbReference>
<evidence type="ECO:0000313" key="7">
    <source>
        <dbReference type="EMBL" id="EGD72924.1"/>
    </source>
</evidence>
<dbReference type="SUPFAM" id="SSF53098">
    <property type="entry name" value="Ribonuclease H-like"/>
    <property type="match status" value="1"/>
</dbReference>
<protein>
    <submittedName>
        <fullName evidence="7">Oligoribonuclease</fullName>
    </submittedName>
</protein>
<dbReference type="InterPro" id="IPR012337">
    <property type="entry name" value="RNaseH-like_sf"/>
</dbReference>
<dbReference type="PANTHER" id="PTHR11046:SF0">
    <property type="entry name" value="OLIGORIBONUCLEASE, MITOCHONDRIAL"/>
    <property type="match status" value="1"/>
</dbReference>
<proteinExistence type="inferred from homology"/>
<dbReference type="OrthoDB" id="270189at2759"/>
<dbReference type="GeneID" id="16075328"/>
<keyword evidence="2" id="KW-0540">Nuclease</keyword>
<dbReference type="RefSeq" id="XP_004994746.1">
    <property type="nucleotide sequence ID" value="XM_004994689.1"/>
</dbReference>
<keyword evidence="4" id="KW-0269">Exonuclease</keyword>
<reference evidence="7" key="1">
    <citation type="submission" date="2009-08" db="EMBL/GenBank/DDBJ databases">
        <title>Annotation of Salpingoeca rosetta.</title>
        <authorList>
            <consortium name="The Broad Institute Genome Sequencing Platform"/>
            <person name="Russ C."/>
            <person name="Cuomo C."/>
            <person name="Burger G."/>
            <person name="Gray M.W."/>
            <person name="Holland P.W.H."/>
            <person name="King N."/>
            <person name="Lang F.B.F."/>
            <person name="Roger A.J."/>
            <person name="Ruiz-Trillo I."/>
            <person name="Young S.K."/>
            <person name="Zeng Q."/>
            <person name="Gargeya S."/>
            <person name="Alvarado L."/>
            <person name="Berlin A."/>
            <person name="Chapman S.B."/>
            <person name="Chen Z."/>
            <person name="Freedman E."/>
            <person name="Gellesch M."/>
            <person name="Goldberg J."/>
            <person name="Griggs A."/>
            <person name="Gujja S."/>
            <person name="Heilman E."/>
            <person name="Heiman D."/>
            <person name="Howarth C."/>
            <person name="Mehta T."/>
            <person name="Neiman D."/>
            <person name="Pearson M."/>
            <person name="Roberts A."/>
            <person name="Saif S."/>
            <person name="Shea T."/>
            <person name="Shenoy N."/>
            <person name="Sisk P."/>
            <person name="Stolte C."/>
            <person name="Sykes S."/>
            <person name="White J."/>
            <person name="Yandava C."/>
            <person name="Haas B."/>
            <person name="Nusbaum C."/>
            <person name="Birren B."/>
        </authorList>
    </citation>
    <scope>NUCLEOTIDE SEQUENCE [LARGE SCALE GENOMIC DNA]</scope>
    <source>
        <strain evidence="7">ATCC 50818</strain>
    </source>
</reference>
<dbReference type="CDD" id="cd06135">
    <property type="entry name" value="Orn"/>
    <property type="match status" value="1"/>
</dbReference>
<dbReference type="InterPro" id="IPR036397">
    <property type="entry name" value="RNaseH_sf"/>
</dbReference>
<sequence length="238" mass="27851">MFVAFAVAWRAVLARAKERVQSIVAEAADAGSRIAAIMSSRKKQQRERKQRQQREEAERARRMVWVDLEMSGLDVSRERILEMAMIITDADLNVVASSGTVVLHQPEHILESMDEWNTTHHTQSGLVERVRQSKLREWDVEDQMLKLLHEHCPEKRCPLAGSSVHVDRLFLLKYMPRFTDYLHYRIIDVSSVLELSRRWNKPVLDSMPAGRDRHRAEDDIVDTIEKLKHFKEHFFITK</sequence>
<dbReference type="GO" id="GO:0003676">
    <property type="term" value="F:nucleic acid binding"/>
    <property type="evidence" value="ECO:0007669"/>
    <property type="project" value="InterPro"/>
</dbReference>
<keyword evidence="5" id="KW-0175">Coiled coil</keyword>
<evidence type="ECO:0000256" key="1">
    <source>
        <dbReference type="ARBA" id="ARBA00009921"/>
    </source>
</evidence>
<evidence type="ECO:0000313" key="8">
    <source>
        <dbReference type="Proteomes" id="UP000007799"/>
    </source>
</evidence>
<dbReference type="Proteomes" id="UP000007799">
    <property type="component" value="Unassembled WGS sequence"/>
</dbReference>
<dbReference type="EMBL" id="GL832964">
    <property type="protein sequence ID" value="EGD72924.1"/>
    <property type="molecule type" value="Genomic_DNA"/>
</dbReference>